<feature type="domain" description="Ubiquitin Mut7-C" evidence="2">
    <location>
        <begin position="3"/>
        <end position="76"/>
    </location>
</feature>
<dbReference type="Proteomes" id="UP000050544">
    <property type="component" value="Unassembled WGS sequence"/>
</dbReference>
<dbReference type="SUPFAM" id="SSF54285">
    <property type="entry name" value="MoaD/ThiS"/>
    <property type="match status" value="1"/>
</dbReference>
<accession>A0A0P6Y127</accession>
<dbReference type="PANTHER" id="PTHR39081:SF1">
    <property type="entry name" value="MUT7-C RNASE DOMAIN-CONTAINING PROTEIN"/>
    <property type="match status" value="1"/>
</dbReference>
<dbReference type="Pfam" id="PF14451">
    <property type="entry name" value="Ub-Mut7C"/>
    <property type="match status" value="1"/>
</dbReference>
<keyword evidence="4" id="KW-1185">Reference proteome</keyword>
<evidence type="ECO:0000313" key="3">
    <source>
        <dbReference type="EMBL" id="KPL82707.1"/>
    </source>
</evidence>
<dbReference type="EMBL" id="LGKO01000005">
    <property type="protein sequence ID" value="KPL82707.1"/>
    <property type="molecule type" value="Genomic_DNA"/>
</dbReference>
<dbReference type="PANTHER" id="PTHR39081">
    <property type="entry name" value="MUT7-C DOMAIN-CONTAINING PROTEIN"/>
    <property type="match status" value="1"/>
</dbReference>
<dbReference type="OrthoDB" id="9797655at2"/>
<name>A0A0P6Y127_9CHLR</name>
<dbReference type="PATRIC" id="fig|869279.4.peg.1932"/>
<dbReference type="AlphaFoldDB" id="A0A0P6Y127"/>
<gene>
    <name evidence="3" type="ORF">SE15_11555</name>
</gene>
<evidence type="ECO:0000313" key="4">
    <source>
        <dbReference type="Proteomes" id="UP000050544"/>
    </source>
</evidence>
<evidence type="ECO:0000259" key="1">
    <source>
        <dbReference type="Pfam" id="PF01927"/>
    </source>
</evidence>
<dbReference type="InterPro" id="IPR027798">
    <property type="entry name" value="Ub_Mut7C"/>
</dbReference>
<reference evidence="3 4" key="1">
    <citation type="submission" date="2015-07" db="EMBL/GenBank/DDBJ databases">
        <title>Whole genome sequence of Thermanaerothrix daxensis DSM 23592.</title>
        <authorList>
            <person name="Hemp J."/>
            <person name="Ward L.M."/>
            <person name="Pace L.A."/>
            <person name="Fischer W.W."/>
        </authorList>
    </citation>
    <scope>NUCLEOTIDE SEQUENCE [LARGE SCALE GENOMIC DNA]</scope>
    <source>
        <strain evidence="3 4">GNS-1</strain>
    </source>
</reference>
<dbReference type="InterPro" id="IPR016155">
    <property type="entry name" value="Mopterin_synth/thiamin_S_b"/>
</dbReference>
<dbReference type="STRING" id="869279.SE15_11555"/>
<dbReference type="Pfam" id="PF01927">
    <property type="entry name" value="Mut7-C"/>
    <property type="match status" value="1"/>
</dbReference>
<comment type="caution">
    <text evidence="3">The sequence shown here is derived from an EMBL/GenBank/DDBJ whole genome shotgun (WGS) entry which is preliminary data.</text>
</comment>
<sequence>MGSVYIRFHGCLNDFLPAAQRERSILYTVREKTAIKHIIETLGVPHPEVGRVEVDGQPVPFTYHVQNGDDIHVYPFDLEHLEASAIDPRFVLDNHLGKLTHYLRLLGFDALYDPFWQDRDLALIANREDRILLTRDRGLLKRNLVRRGYCIRTHQPREQVLEVINRFNLKTLVKPFQRCPRCNGLLESVNKTEILDRLEPLTRLYYDEFDRCTQCGQIYWKGSHYERMLPFIEKILNFCNGKAP</sequence>
<organism evidence="3 4">
    <name type="scientific">Thermanaerothrix daxensis</name>
    <dbReference type="NCBI Taxonomy" id="869279"/>
    <lineage>
        <taxon>Bacteria</taxon>
        <taxon>Bacillati</taxon>
        <taxon>Chloroflexota</taxon>
        <taxon>Anaerolineae</taxon>
        <taxon>Anaerolineales</taxon>
        <taxon>Anaerolineaceae</taxon>
        <taxon>Thermanaerothrix</taxon>
    </lineage>
</organism>
<dbReference type="InterPro" id="IPR002782">
    <property type="entry name" value="Mut7-C_RNAse_dom"/>
</dbReference>
<evidence type="ECO:0000259" key="2">
    <source>
        <dbReference type="Pfam" id="PF14451"/>
    </source>
</evidence>
<feature type="domain" description="Mut7-C RNAse" evidence="1">
    <location>
        <begin position="88"/>
        <end position="229"/>
    </location>
</feature>
<protein>
    <submittedName>
        <fullName evidence="3">Twitching motility protein PilT</fullName>
    </submittedName>
</protein>
<proteinExistence type="predicted"/>
<dbReference type="RefSeq" id="WP_054522245.1">
    <property type="nucleotide sequence ID" value="NZ_LGKO01000005.1"/>
</dbReference>